<dbReference type="PROSITE" id="PS50879">
    <property type="entry name" value="RNASE_H_1"/>
    <property type="match status" value="1"/>
</dbReference>
<dbReference type="InterPro" id="IPR002156">
    <property type="entry name" value="RNaseH_domain"/>
</dbReference>
<dbReference type="FunFam" id="3.40.970.10:FF:000001">
    <property type="entry name" value="Ribonuclease H1"/>
    <property type="match status" value="1"/>
</dbReference>
<dbReference type="InterPro" id="IPR037056">
    <property type="entry name" value="RNase_H1_N_sf"/>
</dbReference>
<evidence type="ECO:0000256" key="5">
    <source>
        <dbReference type="ARBA" id="ARBA00022723"/>
    </source>
</evidence>
<reference evidence="12 13" key="1">
    <citation type="submission" date="2019-07" db="EMBL/GenBank/DDBJ databases">
        <title>Genome assembly of two rare yeast pathogens: Diutina rugosa and Trichomonascus ciferrii.</title>
        <authorList>
            <person name="Mixao V."/>
            <person name="Saus E."/>
            <person name="Hansen A."/>
            <person name="Lass-Flor C."/>
            <person name="Gabaldon T."/>
        </authorList>
    </citation>
    <scope>NUCLEOTIDE SEQUENCE [LARGE SCALE GENOMIC DNA]</scope>
    <source>
        <strain evidence="12 13">CBS 613</strain>
    </source>
</reference>
<dbReference type="InterPro" id="IPR017067">
    <property type="entry name" value="RNase_H1_euk"/>
</dbReference>
<sequence>MTKKWYYAVANGRSTGVYDNWASCQTQVKGYSGAKFKKFATQSEAIAFARGSTPNAALSSSKVTKPSSSSSRNYNSSSRSRISTYAASNTNGSIISPQSAYGGYTSSKAGNDVYTDGACRGNGHSKSANSGYGVYYGENDPRNVAESLSEVDKTANYTNQRAELWAIKHALANEAEALRTGTSQGPVKIHSDSSYSIGCMTQWRDGWKKKSWKTANGQPVKNLDLIEPMSRQLDEINQVYEDKGWGQVQFVKVKGHSTNIGNNRADELANEGADKMAQQK</sequence>
<dbReference type="VEuPathDB" id="FungiDB:DIURU_003428"/>
<evidence type="ECO:0000256" key="10">
    <source>
        <dbReference type="SAM" id="MobiDB-lite"/>
    </source>
</evidence>
<feature type="region of interest" description="Disordered" evidence="10">
    <location>
        <begin position="56"/>
        <end position="81"/>
    </location>
</feature>
<dbReference type="OMA" id="SINCMET"/>
<evidence type="ECO:0000256" key="8">
    <source>
        <dbReference type="ARBA" id="ARBA00022842"/>
    </source>
</evidence>
<comment type="function">
    <text evidence="9">Endonuclease that specifically degrades the RNA of RNA-DNA hybrids.</text>
</comment>
<dbReference type="Proteomes" id="UP000449547">
    <property type="component" value="Unassembled WGS sequence"/>
</dbReference>
<accession>A0A642UL34</accession>
<comment type="similarity">
    <text evidence="2 9">Belongs to the RNase H family.</text>
</comment>
<evidence type="ECO:0000256" key="7">
    <source>
        <dbReference type="ARBA" id="ARBA00022801"/>
    </source>
</evidence>
<comment type="cofactor">
    <cofactor evidence="1 9">
        <name>Mg(2+)</name>
        <dbReference type="ChEBI" id="CHEBI:18420"/>
    </cofactor>
</comment>
<feature type="compositionally biased region" description="Low complexity" evidence="10">
    <location>
        <begin position="59"/>
        <end position="81"/>
    </location>
</feature>
<dbReference type="PIRSF" id="PIRSF036852">
    <property type="entry name" value="Ribonuclease_H1_euk"/>
    <property type="match status" value="1"/>
</dbReference>
<dbReference type="Pfam" id="PF00075">
    <property type="entry name" value="RNase_H"/>
    <property type="match status" value="1"/>
</dbReference>
<dbReference type="GO" id="GO:0000287">
    <property type="term" value="F:magnesium ion binding"/>
    <property type="evidence" value="ECO:0007669"/>
    <property type="project" value="UniProtKB-UniRule"/>
</dbReference>
<keyword evidence="5 9" id="KW-0479">Metal-binding</keyword>
<dbReference type="SUPFAM" id="SSF55658">
    <property type="entry name" value="L9 N-domain-like"/>
    <property type="match status" value="1"/>
</dbReference>
<name>A0A642UL34_DIURU</name>
<dbReference type="PANTHER" id="PTHR10642">
    <property type="entry name" value="RIBONUCLEASE H1"/>
    <property type="match status" value="1"/>
</dbReference>
<feature type="region of interest" description="Disordered" evidence="10">
    <location>
        <begin position="259"/>
        <end position="280"/>
    </location>
</feature>
<evidence type="ECO:0000256" key="4">
    <source>
        <dbReference type="ARBA" id="ARBA00022722"/>
    </source>
</evidence>
<keyword evidence="6 9" id="KW-0255">Endonuclease</keyword>
<dbReference type="Pfam" id="PF01693">
    <property type="entry name" value="Cauli_VI"/>
    <property type="match status" value="1"/>
</dbReference>
<evidence type="ECO:0000256" key="2">
    <source>
        <dbReference type="ARBA" id="ARBA00005300"/>
    </source>
</evidence>
<dbReference type="InterPro" id="IPR050092">
    <property type="entry name" value="RNase_H"/>
</dbReference>
<comment type="caution">
    <text evidence="12">The sequence shown here is derived from an EMBL/GenBank/DDBJ whole genome shotgun (WGS) entry which is preliminary data.</text>
</comment>
<dbReference type="GO" id="GO:0004523">
    <property type="term" value="F:RNA-DNA hybrid ribonuclease activity"/>
    <property type="evidence" value="ECO:0007669"/>
    <property type="project" value="UniProtKB-UniRule"/>
</dbReference>
<gene>
    <name evidence="12" type="ORF">DIURU_003428</name>
</gene>
<dbReference type="EMBL" id="SWFT01000105">
    <property type="protein sequence ID" value="KAA8901058.1"/>
    <property type="molecule type" value="Genomic_DNA"/>
</dbReference>
<dbReference type="Gene3D" id="3.30.420.10">
    <property type="entry name" value="Ribonuclease H-like superfamily/Ribonuclease H"/>
    <property type="match status" value="1"/>
</dbReference>
<dbReference type="InterPro" id="IPR036397">
    <property type="entry name" value="RNaseH_sf"/>
</dbReference>
<keyword evidence="4 9" id="KW-0540">Nuclease</keyword>
<dbReference type="EC" id="3.1.26.4" evidence="3 9"/>
<evidence type="ECO:0000313" key="13">
    <source>
        <dbReference type="Proteomes" id="UP000449547"/>
    </source>
</evidence>
<evidence type="ECO:0000256" key="9">
    <source>
        <dbReference type="PIRNR" id="PIRNR036852"/>
    </source>
</evidence>
<dbReference type="Gene3D" id="3.40.970.10">
    <property type="entry name" value="Ribonuclease H1, N-terminal domain"/>
    <property type="match status" value="1"/>
</dbReference>
<dbReference type="CDD" id="cd09280">
    <property type="entry name" value="RNase_HI_eukaryote_like"/>
    <property type="match status" value="1"/>
</dbReference>
<organism evidence="12 13">
    <name type="scientific">Diutina rugosa</name>
    <name type="common">Yeast</name>
    <name type="synonym">Candida rugosa</name>
    <dbReference type="NCBI Taxonomy" id="5481"/>
    <lineage>
        <taxon>Eukaryota</taxon>
        <taxon>Fungi</taxon>
        <taxon>Dikarya</taxon>
        <taxon>Ascomycota</taxon>
        <taxon>Saccharomycotina</taxon>
        <taxon>Pichiomycetes</taxon>
        <taxon>Debaryomycetaceae</taxon>
        <taxon>Diutina</taxon>
    </lineage>
</organism>
<dbReference type="InterPro" id="IPR009027">
    <property type="entry name" value="Ribosomal_bL9/RNase_H1_N"/>
</dbReference>
<evidence type="ECO:0000256" key="6">
    <source>
        <dbReference type="ARBA" id="ARBA00022759"/>
    </source>
</evidence>
<protein>
    <recommendedName>
        <fullName evidence="3 9">Ribonuclease H</fullName>
        <shortName evidence="9">RNase H</shortName>
        <ecNumber evidence="3 9">3.1.26.4</ecNumber>
    </recommendedName>
</protein>
<dbReference type="GeneID" id="54782079"/>
<proteinExistence type="inferred from homology"/>
<dbReference type="InterPro" id="IPR012337">
    <property type="entry name" value="RNaseH-like_sf"/>
</dbReference>
<comment type="catalytic activity">
    <reaction evidence="9">
        <text>Endonucleolytic cleavage to 5'-phosphomonoester.</text>
        <dbReference type="EC" id="3.1.26.4"/>
    </reaction>
</comment>
<dbReference type="AlphaFoldDB" id="A0A642UL34"/>
<keyword evidence="13" id="KW-1185">Reference proteome</keyword>
<dbReference type="RefSeq" id="XP_034011681.1">
    <property type="nucleotide sequence ID" value="XM_034156189.1"/>
</dbReference>
<evidence type="ECO:0000259" key="11">
    <source>
        <dbReference type="PROSITE" id="PS50879"/>
    </source>
</evidence>
<keyword evidence="7 9" id="KW-0378">Hydrolase</keyword>
<dbReference type="OrthoDB" id="407198at2759"/>
<dbReference type="GO" id="GO:0003676">
    <property type="term" value="F:nucleic acid binding"/>
    <property type="evidence" value="ECO:0007669"/>
    <property type="project" value="UniProtKB-UniRule"/>
</dbReference>
<evidence type="ECO:0000256" key="1">
    <source>
        <dbReference type="ARBA" id="ARBA00001946"/>
    </source>
</evidence>
<dbReference type="GO" id="GO:0043137">
    <property type="term" value="P:DNA replication, removal of RNA primer"/>
    <property type="evidence" value="ECO:0007669"/>
    <property type="project" value="TreeGrafter"/>
</dbReference>
<evidence type="ECO:0000256" key="3">
    <source>
        <dbReference type="ARBA" id="ARBA00012180"/>
    </source>
</evidence>
<dbReference type="PANTHER" id="PTHR10642:SF30">
    <property type="entry name" value="RIBONUCLEASE H"/>
    <property type="match status" value="1"/>
</dbReference>
<evidence type="ECO:0000313" key="12">
    <source>
        <dbReference type="EMBL" id="KAA8901058.1"/>
    </source>
</evidence>
<dbReference type="SUPFAM" id="SSF53098">
    <property type="entry name" value="Ribonuclease H-like"/>
    <property type="match status" value="1"/>
</dbReference>
<keyword evidence="8 9" id="KW-0460">Magnesium</keyword>
<dbReference type="InterPro" id="IPR011320">
    <property type="entry name" value="RNase_H1_N"/>
</dbReference>
<feature type="domain" description="RNase H type-1" evidence="11">
    <location>
        <begin position="107"/>
        <end position="274"/>
    </location>
</feature>